<dbReference type="Proteomes" id="UP000284842">
    <property type="component" value="Unassembled WGS sequence"/>
</dbReference>
<organism evidence="2 3">
    <name type="scientific">Panaeolus cyanescens</name>
    <dbReference type="NCBI Taxonomy" id="181874"/>
    <lineage>
        <taxon>Eukaryota</taxon>
        <taxon>Fungi</taxon>
        <taxon>Dikarya</taxon>
        <taxon>Basidiomycota</taxon>
        <taxon>Agaricomycotina</taxon>
        <taxon>Agaricomycetes</taxon>
        <taxon>Agaricomycetidae</taxon>
        <taxon>Agaricales</taxon>
        <taxon>Agaricineae</taxon>
        <taxon>Galeropsidaceae</taxon>
        <taxon>Panaeolus</taxon>
    </lineage>
</organism>
<evidence type="ECO:0008006" key="4">
    <source>
        <dbReference type="Google" id="ProtNLM"/>
    </source>
</evidence>
<dbReference type="OrthoDB" id="4347at2759"/>
<dbReference type="PANTHER" id="PTHR28110">
    <property type="entry name" value="TRANSMEMBRANE PROTEIN"/>
    <property type="match status" value="1"/>
</dbReference>
<proteinExistence type="predicted"/>
<name>A0A409Y5T9_9AGAR</name>
<dbReference type="InParanoid" id="A0A409Y5T9"/>
<dbReference type="Gene3D" id="3.40.50.1000">
    <property type="entry name" value="HAD superfamily/HAD-like"/>
    <property type="match status" value="2"/>
</dbReference>
<evidence type="ECO:0000256" key="1">
    <source>
        <dbReference type="SAM" id="MobiDB-lite"/>
    </source>
</evidence>
<dbReference type="SUPFAM" id="SSF56784">
    <property type="entry name" value="HAD-like"/>
    <property type="match status" value="1"/>
</dbReference>
<dbReference type="InterPro" id="IPR036412">
    <property type="entry name" value="HAD-like_sf"/>
</dbReference>
<gene>
    <name evidence="2" type="ORF">CVT24_004065</name>
</gene>
<dbReference type="Pfam" id="PF13242">
    <property type="entry name" value="Hydrolase_like"/>
    <property type="match status" value="1"/>
</dbReference>
<reference evidence="2 3" key="1">
    <citation type="journal article" date="2018" name="Evol. Lett.">
        <title>Horizontal gene cluster transfer increased hallucinogenic mushroom diversity.</title>
        <authorList>
            <person name="Reynolds H.T."/>
            <person name="Vijayakumar V."/>
            <person name="Gluck-Thaler E."/>
            <person name="Korotkin H.B."/>
            <person name="Matheny P.B."/>
            <person name="Slot J.C."/>
        </authorList>
    </citation>
    <scope>NUCLEOTIDE SEQUENCE [LARGE SCALE GENOMIC DNA]</scope>
    <source>
        <strain evidence="2 3">2629</strain>
    </source>
</reference>
<dbReference type="NCBIfam" id="TIGR01456">
    <property type="entry name" value="CECR5"/>
    <property type="match status" value="1"/>
</dbReference>
<accession>A0A409Y5T9</accession>
<dbReference type="AlphaFoldDB" id="A0A409Y5T9"/>
<dbReference type="InterPro" id="IPR055323">
    <property type="entry name" value="C57A10.07/YOR238W"/>
</dbReference>
<dbReference type="InterPro" id="IPR006353">
    <property type="entry name" value="HAD-SF_hydro_IIA_CECR5"/>
</dbReference>
<protein>
    <recommendedName>
        <fullName evidence="4">DUF218 domain-containing protein</fullName>
    </recommendedName>
</protein>
<dbReference type="Pfam" id="PF13344">
    <property type="entry name" value="Hydrolase_6"/>
    <property type="match status" value="1"/>
</dbReference>
<dbReference type="NCBIfam" id="TIGR01460">
    <property type="entry name" value="HAD-SF-IIA"/>
    <property type="match status" value="1"/>
</dbReference>
<dbReference type="STRING" id="181874.A0A409Y5T9"/>
<keyword evidence="3" id="KW-1185">Reference proteome</keyword>
<comment type="caution">
    <text evidence="2">The sequence shown here is derived from an EMBL/GenBank/DDBJ whole genome shotgun (WGS) entry which is preliminary data.</text>
</comment>
<feature type="region of interest" description="Disordered" evidence="1">
    <location>
        <begin position="1"/>
        <end position="22"/>
    </location>
</feature>
<sequence length="609" mass="68891">MADLLTNGGGVGETERAQKLSHQLGRPISPNQYIQAHTILKSYAHEYHDKPVLVLGGKLDVVRKVAKQYGYQKAFTTLDVLAWNPSVWPFHTLSEREREAVEVVDFSQTPISAIFVYHDPRNWALDVQVACDVLQSGGIIGGPTVKLPLQDNPVKLFFCNPDLIWRSDFDQPRIGQGAFKVAFQAVYKALTGEEYPYVQYGKPTIETYKFAKHAIHDQVQHMYNGQSEPPNVYMVGDNPESDIAGANAASWQSILVKTGVYDVNNGPPTHSPSHLADDVEGAVEWAIRQEFHKHRADSLTQRSRITNLGLYLLVTISAISLFLNFSHWSSIGSSGNGKKYEPTLLRAFSRPYTRRKLSHLIMVPCHSIWKGKDSWLNDADWLLESYQQKDESRLRAFYQHIEKGAEIANNDSESLLIFSGGQTKPASTDTEGESYLRLAHAAELFRGQVPFDRATSENFALDSYQNLLFSIARFHEYTGRYPERVTVVGYEFKRARFEKLHRQALRWPHKHFKYIGIDPEVTADSSSNHIKGELQNGYIPYSRDIYGCHTVLADKRRIRNPWSRFHPYYTSSPDLAALMDWCPGEAQGGATALFNGPLPWDSPAIVRDS</sequence>
<dbReference type="EMBL" id="NHTK01001383">
    <property type="protein sequence ID" value="PPQ98386.1"/>
    <property type="molecule type" value="Genomic_DNA"/>
</dbReference>
<dbReference type="InterPro" id="IPR006357">
    <property type="entry name" value="HAD-SF_hydro_IIA"/>
</dbReference>
<dbReference type="PANTHER" id="PTHR28110:SF1">
    <property type="entry name" value="TRANSMEMBRANE PROTEIN"/>
    <property type="match status" value="1"/>
</dbReference>
<evidence type="ECO:0000313" key="3">
    <source>
        <dbReference type="Proteomes" id="UP000284842"/>
    </source>
</evidence>
<dbReference type="InterPro" id="IPR023214">
    <property type="entry name" value="HAD_sf"/>
</dbReference>
<dbReference type="GO" id="GO:0005737">
    <property type="term" value="C:cytoplasm"/>
    <property type="evidence" value="ECO:0007669"/>
    <property type="project" value="TreeGrafter"/>
</dbReference>
<evidence type="ECO:0000313" key="2">
    <source>
        <dbReference type="EMBL" id="PPQ98386.1"/>
    </source>
</evidence>